<dbReference type="InterPro" id="IPR013783">
    <property type="entry name" value="Ig-like_fold"/>
</dbReference>
<dbReference type="Gene3D" id="2.60.40.1140">
    <property type="entry name" value="Collagen-binding surface protein Cna, B-type domain"/>
    <property type="match status" value="1"/>
</dbReference>
<feature type="region of interest" description="Disordered" evidence="1">
    <location>
        <begin position="256"/>
        <end position="306"/>
    </location>
</feature>
<dbReference type="CDD" id="cd00222">
    <property type="entry name" value="CollagenBindB"/>
    <property type="match status" value="1"/>
</dbReference>
<proteinExistence type="predicted"/>
<evidence type="ECO:0000313" key="4">
    <source>
        <dbReference type="EMBL" id="SDD82130.1"/>
    </source>
</evidence>
<dbReference type="EMBL" id="FNAF01000008">
    <property type="protein sequence ID" value="SDD82130.1"/>
    <property type="molecule type" value="Genomic_DNA"/>
</dbReference>
<keyword evidence="2" id="KW-0812">Transmembrane</keyword>
<evidence type="ECO:0000313" key="5">
    <source>
        <dbReference type="Proteomes" id="UP000198995"/>
    </source>
</evidence>
<dbReference type="Pfam" id="PF05738">
    <property type="entry name" value="Cna_B"/>
    <property type="match status" value="1"/>
</dbReference>
<dbReference type="Gene3D" id="2.60.40.10">
    <property type="entry name" value="Immunoglobulins"/>
    <property type="match status" value="1"/>
</dbReference>
<dbReference type="SUPFAM" id="SSF49478">
    <property type="entry name" value="Cna protein B-type domain"/>
    <property type="match status" value="1"/>
</dbReference>
<feature type="region of interest" description="Disordered" evidence="1">
    <location>
        <begin position="156"/>
        <end position="176"/>
    </location>
</feature>
<dbReference type="STRING" id="2741.SAMN04489866_1083"/>
<evidence type="ECO:0000259" key="3">
    <source>
        <dbReference type="Pfam" id="PF05738"/>
    </source>
</evidence>
<dbReference type="AlphaFoldDB" id="A0A1G6XVI1"/>
<dbReference type="InterPro" id="IPR008454">
    <property type="entry name" value="Collagen-bd_Cna-like_B-typ_dom"/>
</dbReference>
<keyword evidence="2" id="KW-0472">Membrane</keyword>
<gene>
    <name evidence="4" type="ORF">SAMN04489866_1083</name>
</gene>
<evidence type="ECO:0000256" key="1">
    <source>
        <dbReference type="SAM" id="MobiDB-lite"/>
    </source>
</evidence>
<protein>
    <recommendedName>
        <fullName evidence="3">CNA-B domain-containing protein</fullName>
    </recommendedName>
</protein>
<feature type="compositionally biased region" description="Basic and acidic residues" evidence="1">
    <location>
        <begin position="285"/>
        <end position="295"/>
    </location>
</feature>
<organism evidence="4 5">
    <name type="scientific">Peptococcus niger</name>
    <dbReference type="NCBI Taxonomy" id="2741"/>
    <lineage>
        <taxon>Bacteria</taxon>
        <taxon>Bacillati</taxon>
        <taxon>Bacillota</taxon>
        <taxon>Clostridia</taxon>
        <taxon>Eubacteriales</taxon>
        <taxon>Peptococcaceae</taxon>
        <taxon>Peptococcus</taxon>
    </lineage>
</organism>
<sequence length="341" mass="37321">MGKEAAVKKQNKLLSHSLGILLILSLLLSLTISLPALGALPDKGPEIAGSFKNMTFQLYQVAEKDHTGNWRACQPFQAYKLNFSLTDDEGKRELVEALVGYIRRDGVKPLQTLVSDANGTLSFGKTADGLYLITGDGSSDSAGRKPVPIIIEWPAKESPSSPIRPKYEIPQSSGKSDNLAVHVKKVWQDQNSDQRPASVQVQLLKDKTVIDTVTLNADNNWKKDWYGLASGYNYHVVEKTVPEGYTLSINREGNSFTLTNSKEAPPQKPVPKEPPGDKPPGNDKPPVDKPPEKPLPKLPPSGGKIPQTGQLWWPVGLLAILAVGFSLKGYRLSRQGKRDRS</sequence>
<keyword evidence="5" id="KW-1185">Reference proteome</keyword>
<accession>A0A1G6XVI1</accession>
<keyword evidence="2" id="KW-1133">Transmembrane helix</keyword>
<evidence type="ECO:0000256" key="2">
    <source>
        <dbReference type="SAM" id="Phobius"/>
    </source>
</evidence>
<reference evidence="4 5" key="1">
    <citation type="submission" date="2016-10" db="EMBL/GenBank/DDBJ databases">
        <authorList>
            <person name="de Groot N.N."/>
        </authorList>
    </citation>
    <scope>NUCLEOTIDE SEQUENCE [LARGE SCALE GENOMIC DNA]</scope>
    <source>
        <strain evidence="4 5">DSM 20475</strain>
    </source>
</reference>
<feature type="transmembrane region" description="Helical" evidence="2">
    <location>
        <begin position="311"/>
        <end position="330"/>
    </location>
</feature>
<dbReference type="Proteomes" id="UP000198995">
    <property type="component" value="Unassembled WGS sequence"/>
</dbReference>
<name>A0A1G6XVI1_PEPNI</name>
<feature type="domain" description="CNA-B" evidence="3">
    <location>
        <begin position="181"/>
        <end position="261"/>
    </location>
</feature>